<dbReference type="EMBL" id="JACSEA010000016">
    <property type="protein sequence ID" value="KAF7384104.1"/>
    <property type="molecule type" value="Genomic_DNA"/>
</dbReference>
<evidence type="ECO:0000256" key="1">
    <source>
        <dbReference type="SAM" id="MobiDB-lite"/>
    </source>
</evidence>
<comment type="caution">
    <text evidence="2">The sequence shown here is derived from an EMBL/GenBank/DDBJ whole genome shotgun (WGS) entry which is preliminary data.</text>
</comment>
<protein>
    <submittedName>
        <fullName evidence="2">Uncharacterized protein</fullName>
    </submittedName>
</protein>
<feature type="region of interest" description="Disordered" evidence="1">
    <location>
        <begin position="83"/>
        <end position="103"/>
    </location>
</feature>
<evidence type="ECO:0000313" key="2">
    <source>
        <dbReference type="EMBL" id="KAF7384104.1"/>
    </source>
</evidence>
<dbReference type="Proteomes" id="UP000614350">
    <property type="component" value="Unassembled WGS sequence"/>
</dbReference>
<organism evidence="2 3">
    <name type="scientific">Vespula vulgaris</name>
    <name type="common">Yellow jacket</name>
    <name type="synonym">Wasp</name>
    <dbReference type="NCBI Taxonomy" id="7454"/>
    <lineage>
        <taxon>Eukaryota</taxon>
        <taxon>Metazoa</taxon>
        <taxon>Ecdysozoa</taxon>
        <taxon>Arthropoda</taxon>
        <taxon>Hexapoda</taxon>
        <taxon>Insecta</taxon>
        <taxon>Pterygota</taxon>
        <taxon>Neoptera</taxon>
        <taxon>Endopterygota</taxon>
        <taxon>Hymenoptera</taxon>
        <taxon>Apocrita</taxon>
        <taxon>Aculeata</taxon>
        <taxon>Vespoidea</taxon>
        <taxon>Vespidae</taxon>
        <taxon>Vespinae</taxon>
        <taxon>Vespula</taxon>
    </lineage>
</organism>
<name>A0A834JBQ1_VESVU</name>
<gene>
    <name evidence="2" type="ORF">HZH66_012354</name>
</gene>
<accession>A0A834JBQ1</accession>
<keyword evidence="3" id="KW-1185">Reference proteome</keyword>
<reference evidence="2" key="1">
    <citation type="journal article" date="2020" name="G3 (Bethesda)">
        <title>High-Quality Assemblies for Three Invasive Social Wasps from the &lt;i&gt;Vespula&lt;/i&gt; Genus.</title>
        <authorList>
            <person name="Harrop T.W.R."/>
            <person name="Guhlin J."/>
            <person name="McLaughlin G.M."/>
            <person name="Permina E."/>
            <person name="Stockwell P."/>
            <person name="Gilligan J."/>
            <person name="Le Lec M.F."/>
            <person name="Gruber M.A.M."/>
            <person name="Quinn O."/>
            <person name="Lovegrove M."/>
            <person name="Duncan E.J."/>
            <person name="Remnant E.J."/>
            <person name="Van Eeckhoven J."/>
            <person name="Graham B."/>
            <person name="Knapp R.A."/>
            <person name="Langford K.W."/>
            <person name="Kronenberg Z."/>
            <person name="Press M.O."/>
            <person name="Eacker S.M."/>
            <person name="Wilson-Rankin E.E."/>
            <person name="Purcell J."/>
            <person name="Lester P.J."/>
            <person name="Dearden P.K."/>
        </authorList>
    </citation>
    <scope>NUCLEOTIDE SEQUENCE</scope>
    <source>
        <strain evidence="2">Marl-1</strain>
    </source>
</reference>
<sequence>MEAVWIVNGISVTLGLYCGVLTTTPEYPCFYGLSRVRLCALGERLYGSATVQNEHNFTRNGHCEARQRKWQFNIVPIPFELQASQDPDMENERRNPESGGVGVKRTQFTIIDPKIGSKRKKEERKGEQTYFVLEALDQLTNVVEKEMGSSLFTSSIVELPPPPPPPLPSPH</sequence>
<proteinExistence type="predicted"/>
<evidence type="ECO:0000313" key="3">
    <source>
        <dbReference type="Proteomes" id="UP000614350"/>
    </source>
</evidence>
<dbReference type="AlphaFoldDB" id="A0A834JBQ1"/>